<dbReference type="SUPFAM" id="SSF53474">
    <property type="entry name" value="alpha/beta-Hydrolases"/>
    <property type="match status" value="1"/>
</dbReference>
<keyword evidence="3" id="KW-1185">Reference proteome</keyword>
<proteinExistence type="predicted"/>
<dbReference type="Gene3D" id="3.40.50.1820">
    <property type="entry name" value="alpha/beta hydrolase"/>
    <property type="match status" value="1"/>
</dbReference>
<reference evidence="2 3" key="1">
    <citation type="submission" date="2019-02" db="EMBL/GenBank/DDBJ databases">
        <authorList>
            <person name="Li Y."/>
        </authorList>
    </citation>
    <scope>NUCLEOTIDE SEQUENCE [LARGE SCALE GENOMIC DNA]</scope>
    <source>
        <strain evidence="2 3">30C10-4-7</strain>
    </source>
</reference>
<dbReference type="InterPro" id="IPR029058">
    <property type="entry name" value="AB_hydrolase_fold"/>
</dbReference>
<dbReference type="AlphaFoldDB" id="A0A4Q6XZB7"/>
<dbReference type="EMBL" id="SGIT01000001">
    <property type="protein sequence ID" value="RZF62217.1"/>
    <property type="molecule type" value="Genomic_DNA"/>
</dbReference>
<accession>A0A4Q6XZB7</accession>
<evidence type="ECO:0000313" key="2">
    <source>
        <dbReference type="EMBL" id="RZF62217.1"/>
    </source>
</evidence>
<name>A0A4Q6XZB7_9SPHI</name>
<evidence type="ECO:0000256" key="1">
    <source>
        <dbReference type="SAM" id="SignalP"/>
    </source>
</evidence>
<evidence type="ECO:0000313" key="3">
    <source>
        <dbReference type="Proteomes" id="UP000292855"/>
    </source>
</evidence>
<keyword evidence="1" id="KW-0732">Signal</keyword>
<dbReference type="Proteomes" id="UP000292855">
    <property type="component" value="Unassembled WGS sequence"/>
</dbReference>
<gene>
    <name evidence="2" type="ORF">EWE74_05275</name>
</gene>
<evidence type="ECO:0008006" key="4">
    <source>
        <dbReference type="Google" id="ProtNLM"/>
    </source>
</evidence>
<comment type="caution">
    <text evidence="2">The sequence shown here is derived from an EMBL/GenBank/DDBJ whole genome shotgun (WGS) entry which is preliminary data.</text>
</comment>
<organism evidence="2 3">
    <name type="scientific">Sphingobacterium corticibacterium</name>
    <dbReference type="NCBI Taxonomy" id="2484746"/>
    <lineage>
        <taxon>Bacteria</taxon>
        <taxon>Pseudomonadati</taxon>
        <taxon>Bacteroidota</taxon>
        <taxon>Sphingobacteriia</taxon>
        <taxon>Sphingobacteriales</taxon>
        <taxon>Sphingobacteriaceae</taxon>
        <taxon>Sphingobacterium</taxon>
    </lineage>
</organism>
<protein>
    <recommendedName>
        <fullName evidence="4">Alpha/beta hydrolase</fullName>
    </recommendedName>
</protein>
<feature type="signal peptide" evidence="1">
    <location>
        <begin position="1"/>
        <end position="16"/>
    </location>
</feature>
<sequence length="366" mass="41210">MAVIIVLFLLSKPLFAQQHSNVLYGERDIHTDTGSIYLDKAGMIYPKVGIPNDELREANSSLQEWYKKNDKKFVEIARLYNCNFESYNDINAAILNDSIIETVTRNLNKTSTNTATFLIHGFRKPFDPQNGDSSSPEDFETLAATFKKFNSAKTKIVSVYWDALYGCCFSASGKKNKPLFELFELAQTHAEKTGNTLRKIVSKISKDTLNLISHSLGAKVALYALLDISKIPINTPKNSRVNICLVAPAISGDLIIENYMKRRPGNDISSADNYNLYIAYNEHDFVLRKKDNRIGIFGPGPYRYGNTTLGCNYRSAALKLQSQFNALFKFSGIKLYDLSNVGKCHLVSCYCFGNNLEKVLADMKYR</sequence>
<feature type="chain" id="PRO_5020587499" description="Alpha/beta hydrolase" evidence="1">
    <location>
        <begin position="17"/>
        <end position="366"/>
    </location>
</feature>